<protein>
    <submittedName>
        <fullName evidence="3">Uncharacterized protein</fullName>
    </submittedName>
</protein>
<name>A0A7J0D7U6_9ERIC</name>
<feature type="compositionally biased region" description="Basic and acidic residues" evidence="1">
    <location>
        <begin position="15"/>
        <end position="24"/>
    </location>
</feature>
<feature type="region of interest" description="Disordered" evidence="1">
    <location>
        <begin position="12"/>
        <end position="40"/>
    </location>
</feature>
<evidence type="ECO:0000313" key="3">
    <source>
        <dbReference type="EMBL" id="GFS28713.1"/>
    </source>
</evidence>
<gene>
    <name evidence="2" type="ORF">Acr_00g0000630</name>
    <name evidence="3" type="ORF">Acr_00g0003470</name>
    <name evidence="4" type="ORF">Acr_05g0000990</name>
</gene>
<evidence type="ECO:0000313" key="2">
    <source>
        <dbReference type="EMBL" id="GFS28230.1"/>
    </source>
</evidence>
<dbReference type="AlphaFoldDB" id="A0A7J0D7U6"/>
<dbReference type="Proteomes" id="UP000585474">
    <property type="component" value="Unassembled WGS sequence"/>
</dbReference>
<sequence>MSRTGTCLIQTSMLRQEERREKTSCRTANSDRSSSIPSKGPHGYLRYTDLNWLTVHQDLVTSWIDYPNTQLARFLFKLRSLPVRFLSWSAKSASALTTAA</sequence>
<evidence type="ECO:0000256" key="1">
    <source>
        <dbReference type="SAM" id="MobiDB-lite"/>
    </source>
</evidence>
<organism evidence="3 5">
    <name type="scientific">Actinidia rufa</name>
    <dbReference type="NCBI Taxonomy" id="165716"/>
    <lineage>
        <taxon>Eukaryota</taxon>
        <taxon>Viridiplantae</taxon>
        <taxon>Streptophyta</taxon>
        <taxon>Embryophyta</taxon>
        <taxon>Tracheophyta</taxon>
        <taxon>Spermatophyta</taxon>
        <taxon>Magnoliopsida</taxon>
        <taxon>eudicotyledons</taxon>
        <taxon>Gunneridae</taxon>
        <taxon>Pentapetalae</taxon>
        <taxon>asterids</taxon>
        <taxon>Ericales</taxon>
        <taxon>Actinidiaceae</taxon>
        <taxon>Actinidia</taxon>
    </lineage>
</organism>
<comment type="caution">
    <text evidence="3">The sequence shown here is derived from an EMBL/GenBank/DDBJ whole genome shotgun (WGS) entry which is preliminary data.</text>
</comment>
<evidence type="ECO:0000313" key="5">
    <source>
        <dbReference type="Proteomes" id="UP000585474"/>
    </source>
</evidence>
<reference evidence="5" key="1">
    <citation type="submission" date="2019-07" db="EMBL/GenBank/DDBJ databases">
        <title>De Novo Assembly of kiwifruit Actinidia rufa.</title>
        <authorList>
            <person name="Sugita-Konishi S."/>
            <person name="Sato K."/>
            <person name="Mori E."/>
            <person name="Abe Y."/>
            <person name="Kisaki G."/>
            <person name="Hamano K."/>
            <person name="Suezawa K."/>
            <person name="Otani M."/>
            <person name="Fukuda T."/>
            <person name="Manabe T."/>
            <person name="Gomi K."/>
            <person name="Tabuchi M."/>
            <person name="Akimitsu K."/>
            <person name="Kataoka I."/>
        </authorList>
    </citation>
    <scope>NUCLEOTIDE SEQUENCE [LARGE SCALE GENOMIC DNA]</scope>
    <source>
        <strain evidence="5">cv. Fuchu</strain>
    </source>
</reference>
<keyword evidence="5" id="KW-1185">Reference proteome</keyword>
<evidence type="ECO:0000313" key="4">
    <source>
        <dbReference type="EMBL" id="GFY86460.1"/>
    </source>
</evidence>
<accession>A0A7J0D7U6</accession>
<proteinExistence type="predicted"/>
<reference evidence="3" key="2">
    <citation type="submission" date="2020-08" db="EMBL/GenBank/DDBJ databases">
        <title>De Novo Assembly of kiwifruit Actinidia rufa.</title>
        <authorList>
            <person name="Sugita-Konishi S."/>
            <person name="Sato K."/>
            <person name="Mori E."/>
            <person name="Abe Y."/>
            <person name="Kisaki G."/>
            <person name="Hamano K."/>
            <person name="Suezawa K."/>
            <person name="Otani M."/>
            <person name="Fukuda T."/>
            <person name="Manabe T."/>
            <person name="Gomi K."/>
            <person name="Tabuchi M."/>
            <person name="Akimitsu K."/>
            <person name="Kataoka I."/>
        </authorList>
    </citation>
    <scope>NUCLEOTIDE SEQUENCE</scope>
    <source>
        <strain evidence="5">cv. Fuchu</strain>
        <strain evidence="3">Fuchu</strain>
    </source>
</reference>
<dbReference type="EMBL" id="BJWL01000037">
    <property type="protein sequence ID" value="GFS28230.1"/>
    <property type="molecule type" value="Genomic_DNA"/>
</dbReference>
<feature type="compositionally biased region" description="Polar residues" evidence="1">
    <location>
        <begin position="25"/>
        <end position="37"/>
    </location>
</feature>
<dbReference type="EMBL" id="BJWL01000005">
    <property type="protein sequence ID" value="GFY86460.1"/>
    <property type="molecule type" value="Genomic_DNA"/>
</dbReference>
<dbReference type="EMBL" id="BJWL01000050">
    <property type="protein sequence ID" value="GFS28713.1"/>
    <property type="molecule type" value="Genomic_DNA"/>
</dbReference>